<protein>
    <submittedName>
        <fullName evidence="1">Uncharacterized protein</fullName>
    </submittedName>
</protein>
<evidence type="ECO:0000313" key="2">
    <source>
        <dbReference type="Proteomes" id="UP000188597"/>
    </source>
</evidence>
<name>A0A1V3G9W1_9BACL</name>
<organism evidence="1 2">
    <name type="scientific">Fictibacillus arsenicus</name>
    <dbReference type="NCBI Taxonomy" id="255247"/>
    <lineage>
        <taxon>Bacteria</taxon>
        <taxon>Bacillati</taxon>
        <taxon>Bacillota</taxon>
        <taxon>Bacilli</taxon>
        <taxon>Bacillales</taxon>
        <taxon>Fictibacillaceae</taxon>
        <taxon>Fictibacillus</taxon>
    </lineage>
</organism>
<sequence length="135" mass="15625">MRFALTPEEEVIYQKFLQDIDEKHLKDVNPISIAKLYVQAQLDKRYDAKYALYTDREGYIQWTKEEDESFPESDRGTIIQTLTTFNNIDAGSFIPDGNYGGYIEYEASKDADAKSGFKMIKDEDGIWNVAFMPIQ</sequence>
<dbReference type="AlphaFoldDB" id="A0A1V3G9W1"/>
<evidence type="ECO:0000313" key="1">
    <source>
        <dbReference type="EMBL" id="OOE13201.1"/>
    </source>
</evidence>
<comment type="caution">
    <text evidence="1">The sequence shown here is derived from an EMBL/GenBank/DDBJ whole genome shotgun (WGS) entry which is preliminary data.</text>
</comment>
<proteinExistence type="predicted"/>
<accession>A0A1V3G9W1</accession>
<dbReference type="Proteomes" id="UP000188597">
    <property type="component" value="Unassembled WGS sequence"/>
</dbReference>
<gene>
    <name evidence="1" type="ORF">UN64_13580</name>
</gene>
<dbReference type="EMBL" id="MQMF01000002">
    <property type="protein sequence ID" value="OOE13201.1"/>
    <property type="molecule type" value="Genomic_DNA"/>
</dbReference>
<reference evidence="1 2" key="1">
    <citation type="submission" date="2016-11" db="EMBL/GenBank/DDBJ databases">
        <authorList>
            <person name="Jaros S."/>
            <person name="Januszkiewicz K."/>
            <person name="Wedrychowicz H."/>
        </authorList>
    </citation>
    <scope>NUCLEOTIDE SEQUENCE [LARGE SCALE GENOMIC DNA]</scope>
    <source>
        <strain evidence="1 2">Con a/3</strain>
    </source>
</reference>